<proteinExistence type="inferred from homology"/>
<dbReference type="OMA" id="RIASSCW"/>
<evidence type="ECO:0000256" key="14">
    <source>
        <dbReference type="ARBA" id="ARBA00023303"/>
    </source>
</evidence>
<dbReference type="EMBL" id="LNIX01000007">
    <property type="protein sequence ID" value="OXA51859.1"/>
    <property type="molecule type" value="Genomic_DNA"/>
</dbReference>
<evidence type="ECO:0000256" key="6">
    <source>
        <dbReference type="ARBA" id="ARBA00022989"/>
    </source>
</evidence>
<dbReference type="OrthoDB" id="5984008at2759"/>
<evidence type="ECO:0000313" key="20">
    <source>
        <dbReference type="Proteomes" id="UP000198287"/>
    </source>
</evidence>
<accession>A0A226E345</accession>
<dbReference type="InterPro" id="IPR001320">
    <property type="entry name" value="Iontro_rcpt_C"/>
</dbReference>
<gene>
    <name evidence="19" type="ORF">Fcan01_13869</name>
</gene>
<keyword evidence="8" id="KW-0406">Ion transport</keyword>
<sequence length="775" mass="86503">MWGSGQHVVGLRHISAKERSKPRLKSDPAEEIKCCATPGGRDGGDDDDVTTLRRRIGGRIVSGCNLGPCQSNKLSCLLLYLLLHYFGANAAEAENIPLGVVFDQGSAEIQTAFKVALMTFTPLNITFEGTGSNLSVRRSYGMNAYVDTINTADAFKLSKLICNQFFRGVYAIVGSMNSESFETLHSYANTFEMPIITPWFPTSLVKVSKYKIRQSLYENPAMSMDVFGENETASVTRSPLINETVQRELDSLGGDETGRKRLMDRIVDEVLAREKKKVDFATRIRPDLHKALLDTIAHYGWTNIIYMYNTNEGLLRLQSIFQNLGLHNDSVRVTALKKISDAKDAISILRNLEVAQRFEQKHIVLDCPVSLAKDIIISHVRDVHLGRRTYHYLIAGLAFDEPWENSVVEFSAVNITGFRMVDTGRKYVKDFLSKWAVLDSRQFDGAGRRTISANAAFMYDGMLVIKEAFSTVLLDHPSLLRKNASRKLSCNSNGGDFLTSRVNPFENGKLINSYLRKVKTTGLTGHIEFKEGSRKNFTIDVMETSVSNGVKKIGQWSDVYGFSMGARPKHRKNYHGGPDPNKVYIVTSILEEPYLAFKKAEKGENLTGNDRYEGFCKDMADEIAKSMNIQYEIRLVQDGKYGSENPAAPGGWDGMIGELIRHEADMAIASLTITASRETVVDFSSDFMEVGISIMIKLPQTEMPGAFSFVKPMQGAVWSAALGALLAVAIVLLLVQRKPHNESIFSFQNTLWFTIASIFRQSTPASPRFESERFL</sequence>
<keyword evidence="11" id="KW-0325">Glycoprotein</keyword>
<dbReference type="PANTHER" id="PTHR18966">
    <property type="entry name" value="IONOTROPIC GLUTAMATE RECEPTOR"/>
    <property type="match status" value="1"/>
</dbReference>
<keyword evidence="20" id="KW-1185">Reference proteome</keyword>
<keyword evidence="14" id="KW-0407">Ion channel</keyword>
<dbReference type="SMART" id="SM00079">
    <property type="entry name" value="PBPe"/>
    <property type="match status" value="1"/>
</dbReference>
<comment type="subcellular location">
    <subcellularLocation>
        <location evidence="15">Postsynaptic cell membrane</location>
        <topology evidence="15">Multi-pass membrane protein</topology>
    </subcellularLocation>
</comment>
<keyword evidence="2" id="KW-0813">Transport</keyword>
<organism evidence="19 20">
    <name type="scientific">Folsomia candida</name>
    <name type="common">Springtail</name>
    <dbReference type="NCBI Taxonomy" id="158441"/>
    <lineage>
        <taxon>Eukaryota</taxon>
        <taxon>Metazoa</taxon>
        <taxon>Ecdysozoa</taxon>
        <taxon>Arthropoda</taxon>
        <taxon>Hexapoda</taxon>
        <taxon>Collembola</taxon>
        <taxon>Entomobryomorpha</taxon>
        <taxon>Isotomoidea</taxon>
        <taxon>Isotomidae</taxon>
        <taxon>Proisotominae</taxon>
        <taxon>Folsomia</taxon>
    </lineage>
</organism>
<evidence type="ECO:0000256" key="3">
    <source>
        <dbReference type="ARBA" id="ARBA00022475"/>
    </source>
</evidence>
<dbReference type="SUPFAM" id="SSF53850">
    <property type="entry name" value="Periplasmic binding protein-like II"/>
    <property type="match status" value="1"/>
</dbReference>
<dbReference type="Gene3D" id="1.10.287.70">
    <property type="match status" value="1"/>
</dbReference>
<evidence type="ECO:0000256" key="2">
    <source>
        <dbReference type="ARBA" id="ARBA00022448"/>
    </source>
</evidence>
<dbReference type="Pfam" id="PF10613">
    <property type="entry name" value="Lig_chan-Glu_bd"/>
    <property type="match status" value="1"/>
</dbReference>
<feature type="domain" description="Ionotropic glutamate receptor L-glutamate and glycine-binding" evidence="18">
    <location>
        <begin position="593"/>
        <end position="661"/>
    </location>
</feature>
<feature type="transmembrane region" description="Helical" evidence="16">
    <location>
        <begin position="716"/>
        <end position="735"/>
    </location>
</feature>
<dbReference type="CDD" id="cd06380">
    <property type="entry name" value="PBP1_iGluR_AMPA"/>
    <property type="match status" value="1"/>
</dbReference>
<dbReference type="AlphaFoldDB" id="A0A226E345"/>
<evidence type="ECO:0000256" key="10">
    <source>
        <dbReference type="ARBA" id="ARBA00023170"/>
    </source>
</evidence>
<dbReference type="STRING" id="158441.A0A226E345"/>
<dbReference type="Gene3D" id="3.40.190.10">
    <property type="entry name" value="Periplasmic binding protein-like II"/>
    <property type="match status" value="1"/>
</dbReference>
<keyword evidence="6 16" id="KW-1133">Transmembrane helix</keyword>
<dbReference type="Proteomes" id="UP000198287">
    <property type="component" value="Unassembled WGS sequence"/>
</dbReference>
<evidence type="ECO:0000256" key="8">
    <source>
        <dbReference type="ARBA" id="ARBA00023065"/>
    </source>
</evidence>
<dbReference type="SUPFAM" id="SSF53822">
    <property type="entry name" value="Periplasmic binding protein-like I"/>
    <property type="match status" value="2"/>
</dbReference>
<feature type="domain" description="Ionotropic glutamate receptor C-terminal" evidence="17">
    <location>
        <begin position="583"/>
        <end position="755"/>
    </location>
</feature>
<keyword evidence="5" id="KW-0732">Signal</keyword>
<evidence type="ECO:0000256" key="16">
    <source>
        <dbReference type="SAM" id="Phobius"/>
    </source>
</evidence>
<comment type="similarity">
    <text evidence="1">Belongs to the glutamate-gated ion channel (TC 1.A.10.1) family.</text>
</comment>
<dbReference type="GO" id="GO:0045211">
    <property type="term" value="C:postsynaptic membrane"/>
    <property type="evidence" value="ECO:0007669"/>
    <property type="project" value="UniProtKB-SubCell"/>
</dbReference>
<evidence type="ECO:0000256" key="9">
    <source>
        <dbReference type="ARBA" id="ARBA00023136"/>
    </source>
</evidence>
<evidence type="ECO:0000259" key="17">
    <source>
        <dbReference type="SMART" id="SM00079"/>
    </source>
</evidence>
<evidence type="ECO:0000256" key="11">
    <source>
        <dbReference type="ARBA" id="ARBA00023180"/>
    </source>
</evidence>
<dbReference type="FunFam" id="3.40.190.10:FF:000001">
    <property type="entry name" value="Glutamate receptor ionotropic, kainate 2"/>
    <property type="match status" value="1"/>
</dbReference>
<dbReference type="InterPro" id="IPR001828">
    <property type="entry name" value="ANF_lig-bd_rcpt"/>
</dbReference>
<reference evidence="19 20" key="1">
    <citation type="submission" date="2015-12" db="EMBL/GenBank/DDBJ databases">
        <title>The genome of Folsomia candida.</title>
        <authorList>
            <person name="Faddeeva A."/>
            <person name="Derks M.F."/>
            <person name="Anvar Y."/>
            <person name="Smit S."/>
            <person name="Van Straalen N."/>
            <person name="Roelofs D."/>
        </authorList>
    </citation>
    <scope>NUCLEOTIDE SEQUENCE [LARGE SCALE GENOMIC DNA]</scope>
    <source>
        <strain evidence="19 20">VU population</strain>
        <tissue evidence="19">Whole body</tissue>
    </source>
</reference>
<dbReference type="InterPro" id="IPR028082">
    <property type="entry name" value="Peripla_BP_I"/>
</dbReference>
<evidence type="ECO:0000256" key="12">
    <source>
        <dbReference type="ARBA" id="ARBA00023257"/>
    </source>
</evidence>
<evidence type="ECO:0000256" key="5">
    <source>
        <dbReference type="ARBA" id="ARBA00022729"/>
    </source>
</evidence>
<evidence type="ECO:0000313" key="19">
    <source>
        <dbReference type="EMBL" id="OXA51859.1"/>
    </source>
</evidence>
<dbReference type="InterPro" id="IPR019594">
    <property type="entry name" value="Glu/Gly-bd"/>
</dbReference>
<evidence type="ECO:0000256" key="1">
    <source>
        <dbReference type="ARBA" id="ARBA00008685"/>
    </source>
</evidence>
<dbReference type="Gene3D" id="3.40.50.2300">
    <property type="match status" value="2"/>
</dbReference>
<keyword evidence="3" id="KW-1003">Cell membrane</keyword>
<protein>
    <submittedName>
        <fullName evidence="19">Glutamate receptor 1</fullName>
    </submittedName>
</protein>
<keyword evidence="12" id="KW-0628">Postsynaptic cell membrane</keyword>
<comment type="caution">
    <text evidence="19">The sequence shown here is derived from an EMBL/GenBank/DDBJ whole genome shotgun (WGS) entry which is preliminary data.</text>
</comment>
<keyword evidence="7" id="KW-0770">Synapse</keyword>
<evidence type="ECO:0000256" key="7">
    <source>
        <dbReference type="ARBA" id="ARBA00023018"/>
    </source>
</evidence>
<evidence type="ECO:0000256" key="13">
    <source>
        <dbReference type="ARBA" id="ARBA00023286"/>
    </source>
</evidence>
<evidence type="ECO:0000259" key="18">
    <source>
        <dbReference type="SMART" id="SM00918"/>
    </source>
</evidence>
<dbReference type="SMART" id="SM00918">
    <property type="entry name" value="Lig_chan-Glu_bd"/>
    <property type="match status" value="1"/>
</dbReference>
<keyword evidence="9 16" id="KW-0472">Membrane</keyword>
<dbReference type="GO" id="GO:0007166">
    <property type="term" value="P:cell surface receptor signaling pathway"/>
    <property type="evidence" value="ECO:0007669"/>
    <property type="project" value="UniProtKB-ARBA"/>
</dbReference>
<keyword evidence="4 16" id="KW-0812">Transmembrane</keyword>
<dbReference type="Pfam" id="PF01094">
    <property type="entry name" value="ANF_receptor"/>
    <property type="match status" value="2"/>
</dbReference>
<evidence type="ECO:0000256" key="15">
    <source>
        <dbReference type="ARBA" id="ARBA00034104"/>
    </source>
</evidence>
<dbReference type="GO" id="GO:0022824">
    <property type="term" value="F:transmitter-gated monoatomic ion channel activity"/>
    <property type="evidence" value="ECO:0007669"/>
    <property type="project" value="UniProtKB-ARBA"/>
</dbReference>
<keyword evidence="10 19" id="KW-0675">Receptor</keyword>
<dbReference type="InterPro" id="IPR015683">
    <property type="entry name" value="Ionotropic_Glu_rcpt"/>
</dbReference>
<name>A0A226E345_FOLCA</name>
<evidence type="ECO:0000256" key="4">
    <source>
        <dbReference type="ARBA" id="ARBA00022692"/>
    </source>
</evidence>
<keyword evidence="13" id="KW-1071">Ligand-gated ion channel</keyword>
<dbReference type="FunFam" id="3.40.50.2300:FF:000186">
    <property type="entry name" value="Glutamate receptor 1"/>
    <property type="match status" value="1"/>
</dbReference>